<evidence type="ECO:0000313" key="3">
    <source>
        <dbReference type="EMBL" id="OMH82148.1"/>
    </source>
</evidence>
<evidence type="ECO:0000313" key="4">
    <source>
        <dbReference type="Proteomes" id="UP000188320"/>
    </source>
</evidence>
<feature type="compositionally biased region" description="Basic residues" evidence="2">
    <location>
        <begin position="148"/>
        <end position="162"/>
    </location>
</feature>
<keyword evidence="1" id="KW-0175">Coiled coil</keyword>
<feature type="region of interest" description="Disordered" evidence="2">
    <location>
        <begin position="100"/>
        <end position="197"/>
    </location>
</feature>
<name>A0A1R1PMF4_ZANCU</name>
<feature type="compositionally biased region" description="Low complexity" evidence="2">
    <location>
        <begin position="600"/>
        <end position="616"/>
    </location>
</feature>
<feature type="region of interest" description="Disordered" evidence="2">
    <location>
        <begin position="600"/>
        <end position="626"/>
    </location>
</feature>
<feature type="compositionally biased region" description="Polar residues" evidence="2">
    <location>
        <begin position="617"/>
        <end position="626"/>
    </location>
</feature>
<dbReference type="EMBL" id="LSSK01000729">
    <property type="protein sequence ID" value="OMH82148.1"/>
    <property type="molecule type" value="Genomic_DNA"/>
</dbReference>
<organism evidence="3 4">
    <name type="scientific">Zancudomyces culisetae</name>
    <name type="common">Gut fungus</name>
    <name type="synonym">Smittium culisetae</name>
    <dbReference type="NCBI Taxonomy" id="1213189"/>
    <lineage>
        <taxon>Eukaryota</taxon>
        <taxon>Fungi</taxon>
        <taxon>Fungi incertae sedis</taxon>
        <taxon>Zoopagomycota</taxon>
        <taxon>Kickxellomycotina</taxon>
        <taxon>Harpellomycetes</taxon>
        <taxon>Harpellales</taxon>
        <taxon>Legeriomycetaceae</taxon>
        <taxon>Zancudomyces</taxon>
    </lineage>
</organism>
<keyword evidence="4" id="KW-1185">Reference proteome</keyword>
<feature type="compositionally biased region" description="Low complexity" evidence="2">
    <location>
        <begin position="109"/>
        <end position="122"/>
    </location>
</feature>
<proteinExistence type="predicted"/>
<dbReference type="AlphaFoldDB" id="A0A1R1PMF4"/>
<evidence type="ECO:0000256" key="1">
    <source>
        <dbReference type="SAM" id="Coils"/>
    </source>
</evidence>
<feature type="coiled-coil region" evidence="1">
    <location>
        <begin position="454"/>
        <end position="524"/>
    </location>
</feature>
<dbReference type="Proteomes" id="UP000188320">
    <property type="component" value="Unassembled WGS sequence"/>
</dbReference>
<protein>
    <submittedName>
        <fullName evidence="3">Uncharacterized protein</fullName>
    </submittedName>
</protein>
<accession>A0A1R1PMF4</accession>
<comment type="caution">
    <text evidence="3">The sequence shown here is derived from an EMBL/GenBank/DDBJ whole genome shotgun (WGS) entry which is preliminary data.</text>
</comment>
<evidence type="ECO:0000256" key="2">
    <source>
        <dbReference type="SAM" id="MobiDB-lite"/>
    </source>
</evidence>
<gene>
    <name evidence="3" type="ORF">AX774_g4370</name>
</gene>
<sequence>MIKQYGKDIWLDDENFGAENALSTLIYQGIPRFEIPFAPNAEVQNRNRIGKECNAEEVLWVVPAPPNRSKTEYTVEFTDISFPSTGSLSRRLTIGTPDVLLQKNDDDTNSSLNTSVKNNTSNKTKRNNTRNIRDSVPVSAHGLGQDRSKRKSKILSRHRKIKATSSISLRTKEAGELFRNNETSSPEDDKGSNMRSPYKKLGKNFSIGTFEHFVRQKFGSKSQLEKFANLDTDTSNRDKDTKIVLDIPIRLEKRTSVKNRPGNEKSLPENPLKLKLLKKSNTDTGLAALRPGYDSLGSDFEDLINDLVPAKDKGSNNTKSVQPNRLCHKDIKRSNTTQSLLKIDTGDKNSGGSRFGISSDAGRASKAIPGEFKVKKLTGALNGDADMNYALTNKVISGNESKNLHRNSVLFTHEMSALSDIASSVINEGNNLGFLNINGNTNPNRKKKDDSGDISSLLATIESLKIQNLSLKEKNKKLSKANSEYKRSLEEVEGLFYAGHTKEIAELKREMLENEDMYKSMLTEKESQIEYLMQLFDRTLKSSTSELYTQNHEDSCDPTDFFERIHEKNEINTINEISSRILQRSDNINLKLAQIKSKMKSNNNSNNNNSLHFSSSTKLQSPNSRQMETREIISEMLSNTQRSMKNITGSQRSFKPDSMSKDMIDIKTEFLSIKTDKDKNTKCVTPDSLLENTGDITPVPSTAPENDIKYQIPLCLTSSPPKVKNPGTSGSLYSISSNVSGSTYNSEYESDFCNVLNKSISFQKAKYNISKKMNYVSRNST</sequence>
<reference evidence="4" key="1">
    <citation type="submission" date="2017-01" db="EMBL/GenBank/DDBJ databases">
        <authorList>
            <person name="Wang Y."/>
            <person name="White M."/>
            <person name="Kvist S."/>
            <person name="Moncalvo J.-M."/>
        </authorList>
    </citation>
    <scope>NUCLEOTIDE SEQUENCE [LARGE SCALE GENOMIC DNA]</scope>
    <source>
        <strain evidence="4">COL-18-3</strain>
    </source>
</reference>